<dbReference type="RefSeq" id="WP_160497775.1">
    <property type="nucleotide sequence ID" value="NZ_WUBI01000001.1"/>
</dbReference>
<gene>
    <name evidence="3" type="ORF">GRF59_11980</name>
</gene>
<dbReference type="EMBL" id="WUBI01000001">
    <property type="protein sequence ID" value="MWV44349.1"/>
    <property type="molecule type" value="Genomic_DNA"/>
</dbReference>
<dbReference type="Gene3D" id="3.30.460.10">
    <property type="entry name" value="Beta Polymerase, domain 2"/>
    <property type="match status" value="1"/>
</dbReference>
<reference evidence="3 4" key="1">
    <citation type="submission" date="2019-12" db="EMBL/GenBank/DDBJ databases">
        <title>Paenibacillus sp. nov., an endophytic bacterium isolated from the stem of Dendrobium.</title>
        <authorList>
            <person name="Zhao R."/>
        </authorList>
    </citation>
    <scope>NUCLEOTIDE SEQUENCE [LARGE SCALE GENOMIC DNA]</scope>
    <source>
        <strain evidence="3 4">HJL G12</strain>
    </source>
</reference>
<evidence type="ECO:0000259" key="2">
    <source>
        <dbReference type="SMART" id="SM00954"/>
    </source>
</evidence>
<evidence type="ECO:0000256" key="1">
    <source>
        <dbReference type="ARBA" id="ARBA00004976"/>
    </source>
</evidence>
<dbReference type="PANTHER" id="PTHR41773:SF1">
    <property type="entry name" value="RELA_SPOT DOMAIN-CONTAINING PROTEIN"/>
    <property type="match status" value="1"/>
</dbReference>
<dbReference type="Gene3D" id="1.10.287.860">
    <property type="entry name" value="Nucleotidyltransferase"/>
    <property type="match status" value="1"/>
</dbReference>
<comment type="caution">
    <text evidence="3">The sequence shown here is derived from an EMBL/GenBank/DDBJ whole genome shotgun (WGS) entry which is preliminary data.</text>
</comment>
<dbReference type="SMART" id="SM00954">
    <property type="entry name" value="RelA_SpoT"/>
    <property type="match status" value="1"/>
</dbReference>
<dbReference type="SUPFAM" id="SSF81301">
    <property type="entry name" value="Nucleotidyltransferase"/>
    <property type="match status" value="1"/>
</dbReference>
<dbReference type="InterPro" id="IPR043519">
    <property type="entry name" value="NT_sf"/>
</dbReference>
<name>A0A7X3II52_9BACL</name>
<dbReference type="AlphaFoldDB" id="A0A7X3II52"/>
<comment type="pathway">
    <text evidence="1">Purine metabolism; ppGpp biosynthesis; ppGpp from GTP: step 1/2.</text>
</comment>
<evidence type="ECO:0000313" key="4">
    <source>
        <dbReference type="Proteomes" id="UP000460318"/>
    </source>
</evidence>
<dbReference type="GO" id="GO:0015970">
    <property type="term" value="P:guanosine tetraphosphate biosynthetic process"/>
    <property type="evidence" value="ECO:0007669"/>
    <property type="project" value="UniProtKB-UniPathway"/>
</dbReference>
<dbReference type="UniPathway" id="UPA00908">
    <property type="reaction ID" value="UER00884"/>
</dbReference>
<dbReference type="Pfam" id="PF04607">
    <property type="entry name" value="RelA_SpoT"/>
    <property type="match status" value="1"/>
</dbReference>
<protein>
    <recommendedName>
        <fullName evidence="2">RelA/SpoT domain-containing protein</fullName>
    </recommendedName>
</protein>
<evidence type="ECO:0000313" key="3">
    <source>
        <dbReference type="EMBL" id="MWV44349.1"/>
    </source>
</evidence>
<dbReference type="Proteomes" id="UP000460318">
    <property type="component" value="Unassembled WGS sequence"/>
</dbReference>
<dbReference type="CDD" id="cd05399">
    <property type="entry name" value="NT_Rel-Spo_like"/>
    <property type="match status" value="1"/>
</dbReference>
<organism evidence="3 4">
    <name type="scientific">Paenibacillus dendrobii</name>
    <dbReference type="NCBI Taxonomy" id="2691084"/>
    <lineage>
        <taxon>Bacteria</taxon>
        <taxon>Bacillati</taxon>
        <taxon>Bacillota</taxon>
        <taxon>Bacilli</taxon>
        <taxon>Bacillales</taxon>
        <taxon>Paenibacillaceae</taxon>
        <taxon>Paenibacillus</taxon>
    </lineage>
</organism>
<dbReference type="PANTHER" id="PTHR41773">
    <property type="entry name" value="GTP PYROPHOSPHATASE-RELATED"/>
    <property type="match status" value="1"/>
</dbReference>
<proteinExistence type="predicted"/>
<sequence>MENSEKNIDEIIKWYVNVRPTYKNLASKVESIIREVLNSSGISYYTVSSRAKDIESFSKKASKEKYKNPKNEIKDMAGIRIITFVKSEVLQCCDIIKPLFDIDPDHSVDKTKELGNDKVGYRSIHYVAKLTDERLGLPEYSVFKELTFEIQVRTILEHAWADISHDRNYKFIGNLPTENDIQRRFSLAAATLELVDREFDNLAKEINIYDKEVKNKVENDDLNVSINTTSLRNYLNNKFRPLIDKNILERTFNKGSKRIVNELKLYGIYTLADIDRIIGDDINKYVDKPTNYLGLLRYIMIINDINLYFEKAWRKSWTGIDRKEVNYLSSLGVDIEAIMDKFELHVAENDFDYDEDDIFEEEFFSED</sequence>
<feature type="domain" description="RelA/SpoT" evidence="2">
    <location>
        <begin position="49"/>
        <end position="175"/>
    </location>
</feature>
<dbReference type="InterPro" id="IPR007685">
    <property type="entry name" value="RelA_SpoT"/>
</dbReference>
<accession>A0A7X3II52</accession>
<keyword evidence="4" id="KW-1185">Reference proteome</keyword>